<dbReference type="PANTHER" id="PTHR42718:SF41">
    <property type="entry name" value="MFS TRANSPORTER OF UNKOWN SPECIFICITY (AFU_ORTHOLOGUE AFUA_5G09940)-RELATED"/>
    <property type="match status" value="1"/>
</dbReference>
<feature type="transmembrane region" description="Helical" evidence="6">
    <location>
        <begin position="267"/>
        <end position="286"/>
    </location>
</feature>
<feature type="region of interest" description="Disordered" evidence="5">
    <location>
        <begin position="1"/>
        <end position="37"/>
    </location>
</feature>
<feature type="transmembrane region" description="Helical" evidence="6">
    <location>
        <begin position="79"/>
        <end position="98"/>
    </location>
</feature>
<dbReference type="OrthoDB" id="440755at2759"/>
<evidence type="ECO:0000256" key="2">
    <source>
        <dbReference type="ARBA" id="ARBA00022692"/>
    </source>
</evidence>
<evidence type="ECO:0000313" key="8">
    <source>
        <dbReference type="EMBL" id="KIV86497.1"/>
    </source>
</evidence>
<feature type="transmembrane region" description="Helical" evidence="6">
    <location>
        <begin position="401"/>
        <end position="418"/>
    </location>
</feature>
<name>A0A0D1YVE1_9EURO</name>
<feature type="transmembrane region" description="Helical" evidence="6">
    <location>
        <begin position="233"/>
        <end position="255"/>
    </location>
</feature>
<evidence type="ECO:0000259" key="7">
    <source>
        <dbReference type="PROSITE" id="PS50850"/>
    </source>
</evidence>
<dbReference type="PANTHER" id="PTHR42718">
    <property type="entry name" value="MAJOR FACILITATOR SUPERFAMILY MULTIDRUG TRANSPORTER MFSC"/>
    <property type="match status" value="1"/>
</dbReference>
<keyword evidence="4 6" id="KW-0472">Membrane</keyword>
<proteinExistence type="predicted"/>
<dbReference type="Proteomes" id="UP000053599">
    <property type="component" value="Unassembled WGS sequence"/>
</dbReference>
<feature type="transmembrane region" description="Helical" evidence="6">
    <location>
        <begin position="464"/>
        <end position="483"/>
    </location>
</feature>
<dbReference type="GO" id="GO:0022857">
    <property type="term" value="F:transmembrane transporter activity"/>
    <property type="evidence" value="ECO:0007669"/>
    <property type="project" value="InterPro"/>
</dbReference>
<feature type="transmembrane region" description="Helical" evidence="6">
    <location>
        <begin position="146"/>
        <end position="169"/>
    </location>
</feature>
<feature type="transmembrane region" description="Helical" evidence="6">
    <location>
        <begin position="206"/>
        <end position="227"/>
    </location>
</feature>
<comment type="subcellular location">
    <subcellularLocation>
        <location evidence="1">Membrane</location>
        <topology evidence="1">Multi-pass membrane protein</topology>
    </subcellularLocation>
</comment>
<keyword evidence="2 6" id="KW-0812">Transmembrane</keyword>
<feature type="transmembrane region" description="Helical" evidence="6">
    <location>
        <begin position="175"/>
        <end position="194"/>
    </location>
</feature>
<dbReference type="Gene3D" id="1.20.1720.10">
    <property type="entry name" value="Multidrug resistance protein D"/>
    <property type="match status" value="1"/>
</dbReference>
<feature type="transmembrane region" description="Helical" evidence="6">
    <location>
        <begin position="336"/>
        <end position="358"/>
    </location>
</feature>
<feature type="transmembrane region" description="Helical" evidence="6">
    <location>
        <begin position="430"/>
        <end position="452"/>
    </location>
</feature>
<dbReference type="InterPro" id="IPR020846">
    <property type="entry name" value="MFS_dom"/>
</dbReference>
<evidence type="ECO:0000256" key="6">
    <source>
        <dbReference type="SAM" id="Phobius"/>
    </source>
</evidence>
<sequence length="558" mass="59637">MSSDHGGGIALDPKRNNGSVPLSERPTASINPTRPGNLDAIGRTGSRVSGAASANVSGSADQAEQHASMGTMSSLRRNLIAAMIVFSNLVQMTIGFAGVGGGFQLGKILGVDISTSTWIAASYGLTQGAFVLIAGPIGAVYGHKRLLIYGTLWLGVCNLVCGFCNNFIAFVVMRALSGLGGAFIMPNAVAMITIANPPGPTRNIYLALFGSSAPVGGWLGALLLGLFLDYAEYKWFFLTVFMICVVVAAVLSLLVPREVPVNRHGKIDWTGAALIVSVLILFNFSWNQAPSSGWSNPAVIACLIASVVLLGAFLIWEQYIASHPIMPLTIFKAPSFGVLVLVVLVNFMAVGVFCWYQVLWMQEIWKWSLLHFALSWTPFVVCAIAATSLAAWLVPRLDAQWILAIGTMSILAACLLMATLSGPHIYWPQVFPSVIFFAFCPDLVYTAAQIIASGSVSRLHQGTAASLISVLNLYGNSLGLGFAGTIEVQTNKQGRDRILGFRAALYFAVAISSLALLVDILFIRCVKDKKRGWEESDITSLADEELEARATTSGMSRA</sequence>
<evidence type="ECO:0000256" key="3">
    <source>
        <dbReference type="ARBA" id="ARBA00022989"/>
    </source>
</evidence>
<dbReference type="PROSITE" id="PS50850">
    <property type="entry name" value="MFS"/>
    <property type="match status" value="1"/>
</dbReference>
<feature type="transmembrane region" description="Helical" evidence="6">
    <location>
        <begin position="503"/>
        <end position="523"/>
    </location>
</feature>
<dbReference type="GO" id="GO:0016020">
    <property type="term" value="C:membrane"/>
    <property type="evidence" value="ECO:0007669"/>
    <property type="project" value="UniProtKB-SubCell"/>
</dbReference>
<dbReference type="InterPro" id="IPR036259">
    <property type="entry name" value="MFS_trans_sf"/>
</dbReference>
<reference evidence="8 9" key="1">
    <citation type="submission" date="2015-01" db="EMBL/GenBank/DDBJ databases">
        <title>The Genome Sequence of Exophiala sideris CBS121828.</title>
        <authorList>
            <consortium name="The Broad Institute Genomics Platform"/>
            <person name="Cuomo C."/>
            <person name="de Hoog S."/>
            <person name="Gorbushina A."/>
            <person name="Stielow B."/>
            <person name="Teixiera M."/>
            <person name="Abouelleil A."/>
            <person name="Chapman S.B."/>
            <person name="Priest M."/>
            <person name="Young S.K."/>
            <person name="Wortman J."/>
            <person name="Nusbaum C."/>
            <person name="Birren B."/>
        </authorList>
    </citation>
    <scope>NUCLEOTIDE SEQUENCE [LARGE SCALE GENOMIC DNA]</scope>
    <source>
        <strain evidence="8 9">CBS 121828</strain>
    </source>
</reference>
<feature type="compositionally biased region" description="Polar residues" evidence="5">
    <location>
        <begin position="16"/>
        <end position="34"/>
    </location>
</feature>
<evidence type="ECO:0000256" key="1">
    <source>
        <dbReference type="ARBA" id="ARBA00004141"/>
    </source>
</evidence>
<dbReference type="Gene3D" id="1.20.1250.20">
    <property type="entry name" value="MFS general substrate transporter like domains"/>
    <property type="match status" value="1"/>
</dbReference>
<dbReference type="EMBL" id="KN846951">
    <property type="protein sequence ID" value="KIV86497.1"/>
    <property type="molecule type" value="Genomic_DNA"/>
</dbReference>
<dbReference type="SUPFAM" id="SSF103473">
    <property type="entry name" value="MFS general substrate transporter"/>
    <property type="match status" value="1"/>
</dbReference>
<dbReference type="Pfam" id="PF07690">
    <property type="entry name" value="MFS_1"/>
    <property type="match status" value="1"/>
</dbReference>
<dbReference type="InterPro" id="IPR011701">
    <property type="entry name" value="MFS"/>
</dbReference>
<protein>
    <recommendedName>
        <fullName evidence="7">Major facilitator superfamily (MFS) profile domain-containing protein</fullName>
    </recommendedName>
</protein>
<feature type="transmembrane region" description="Helical" evidence="6">
    <location>
        <begin position="370"/>
        <end position="394"/>
    </location>
</feature>
<feature type="transmembrane region" description="Helical" evidence="6">
    <location>
        <begin position="298"/>
        <end position="316"/>
    </location>
</feature>
<keyword evidence="3 6" id="KW-1133">Transmembrane helix</keyword>
<accession>A0A0D1YVE1</accession>
<feature type="domain" description="Major facilitator superfamily (MFS) profile" evidence="7">
    <location>
        <begin position="79"/>
        <end position="527"/>
    </location>
</feature>
<gene>
    <name evidence="8" type="ORF">PV11_02108</name>
</gene>
<evidence type="ECO:0000256" key="4">
    <source>
        <dbReference type="ARBA" id="ARBA00023136"/>
    </source>
</evidence>
<feature type="transmembrane region" description="Helical" evidence="6">
    <location>
        <begin position="118"/>
        <end position="139"/>
    </location>
</feature>
<evidence type="ECO:0000256" key="5">
    <source>
        <dbReference type="SAM" id="MobiDB-lite"/>
    </source>
</evidence>
<organism evidence="8 9">
    <name type="scientific">Exophiala sideris</name>
    <dbReference type="NCBI Taxonomy" id="1016849"/>
    <lineage>
        <taxon>Eukaryota</taxon>
        <taxon>Fungi</taxon>
        <taxon>Dikarya</taxon>
        <taxon>Ascomycota</taxon>
        <taxon>Pezizomycotina</taxon>
        <taxon>Eurotiomycetes</taxon>
        <taxon>Chaetothyriomycetidae</taxon>
        <taxon>Chaetothyriales</taxon>
        <taxon>Herpotrichiellaceae</taxon>
        <taxon>Exophiala</taxon>
    </lineage>
</organism>
<evidence type="ECO:0000313" key="9">
    <source>
        <dbReference type="Proteomes" id="UP000053599"/>
    </source>
</evidence>
<dbReference type="AlphaFoldDB" id="A0A0D1YVE1"/>